<dbReference type="EMBL" id="HBUE01313825">
    <property type="protein sequence ID" value="CAG6584750.1"/>
    <property type="molecule type" value="Transcribed_RNA"/>
</dbReference>
<dbReference type="AlphaFoldDB" id="A0A8D8HDS6"/>
<accession>A0A8D8HDS6</accession>
<proteinExistence type="predicted"/>
<evidence type="ECO:0000313" key="1">
    <source>
        <dbReference type="EMBL" id="CAG6532878.1"/>
    </source>
</evidence>
<organism evidence="1">
    <name type="scientific">Culex pipiens</name>
    <name type="common">House mosquito</name>
    <dbReference type="NCBI Taxonomy" id="7175"/>
    <lineage>
        <taxon>Eukaryota</taxon>
        <taxon>Metazoa</taxon>
        <taxon>Ecdysozoa</taxon>
        <taxon>Arthropoda</taxon>
        <taxon>Hexapoda</taxon>
        <taxon>Insecta</taxon>
        <taxon>Pterygota</taxon>
        <taxon>Neoptera</taxon>
        <taxon>Endopterygota</taxon>
        <taxon>Diptera</taxon>
        <taxon>Nematocera</taxon>
        <taxon>Culicoidea</taxon>
        <taxon>Culicidae</taxon>
        <taxon>Culicinae</taxon>
        <taxon>Culicini</taxon>
        <taxon>Culex</taxon>
        <taxon>Culex</taxon>
    </lineage>
</organism>
<protein>
    <submittedName>
        <fullName evidence="1">(northern house mosquito) hypothetical protein</fullName>
    </submittedName>
</protein>
<name>A0A8D8HDS6_CULPI</name>
<dbReference type="EMBL" id="HBUE01207518">
    <property type="protein sequence ID" value="CAG6532880.1"/>
    <property type="molecule type" value="Transcribed_RNA"/>
</dbReference>
<sequence length="117" mass="13515">MPSCTASSAGSGRCTSRARSAAATRASWSASSWRRNRWRAAWRSRTGFTTMLGCTNVRRIVASLCIRLSVTRIDASRMCCRRRTRSRQRWWPRRPSPKPGRCLARRIAPSWSDRWLR</sequence>
<dbReference type="EMBL" id="HBUE01313826">
    <property type="protein sequence ID" value="CAG6584752.1"/>
    <property type="molecule type" value="Transcribed_RNA"/>
</dbReference>
<dbReference type="EMBL" id="HBUE01207517">
    <property type="protein sequence ID" value="CAG6532878.1"/>
    <property type="molecule type" value="Transcribed_RNA"/>
</dbReference>
<reference evidence="1" key="1">
    <citation type="submission" date="2021-05" db="EMBL/GenBank/DDBJ databases">
        <authorList>
            <person name="Alioto T."/>
            <person name="Alioto T."/>
            <person name="Gomez Garrido J."/>
        </authorList>
    </citation>
    <scope>NUCLEOTIDE SEQUENCE</scope>
</reference>